<evidence type="ECO:0000256" key="1">
    <source>
        <dbReference type="SAM" id="Phobius"/>
    </source>
</evidence>
<dbReference type="EMBL" id="JALJOU010000033">
    <property type="protein sequence ID" value="KAK9834125.1"/>
    <property type="molecule type" value="Genomic_DNA"/>
</dbReference>
<evidence type="ECO:0000313" key="4">
    <source>
        <dbReference type="Proteomes" id="UP001445335"/>
    </source>
</evidence>
<organism evidence="3 4">
    <name type="scientific">Elliptochloris bilobata</name>
    <dbReference type="NCBI Taxonomy" id="381761"/>
    <lineage>
        <taxon>Eukaryota</taxon>
        <taxon>Viridiplantae</taxon>
        <taxon>Chlorophyta</taxon>
        <taxon>core chlorophytes</taxon>
        <taxon>Trebouxiophyceae</taxon>
        <taxon>Trebouxiophyceae incertae sedis</taxon>
        <taxon>Elliptochloris clade</taxon>
        <taxon>Elliptochloris</taxon>
    </lineage>
</organism>
<gene>
    <name evidence="3" type="ORF">WJX81_000093</name>
</gene>
<keyword evidence="4" id="KW-1185">Reference proteome</keyword>
<accession>A0AAW1RKY9</accession>
<evidence type="ECO:0000313" key="3">
    <source>
        <dbReference type="EMBL" id="KAK9834125.1"/>
    </source>
</evidence>
<protein>
    <recommendedName>
        <fullName evidence="2">HPP transmembrane region domain-containing protein</fullName>
    </recommendedName>
</protein>
<keyword evidence="1" id="KW-0472">Membrane</keyword>
<dbReference type="PANTHER" id="PTHR33741:SF5">
    <property type="entry name" value="TRANSMEMBRANE PROTEIN DDB_G0269096-RELATED"/>
    <property type="match status" value="1"/>
</dbReference>
<dbReference type="PANTHER" id="PTHR33741">
    <property type="entry name" value="TRANSMEMBRANE PROTEIN DDB_G0269096-RELATED"/>
    <property type="match status" value="1"/>
</dbReference>
<feature type="transmembrane region" description="Helical" evidence="1">
    <location>
        <begin position="43"/>
        <end position="61"/>
    </location>
</feature>
<feature type="transmembrane region" description="Helical" evidence="1">
    <location>
        <begin position="68"/>
        <end position="86"/>
    </location>
</feature>
<dbReference type="AlphaFoldDB" id="A0AAW1RKY9"/>
<dbReference type="Proteomes" id="UP001445335">
    <property type="component" value="Unassembled WGS sequence"/>
</dbReference>
<proteinExistence type="predicted"/>
<name>A0AAW1RKY9_9CHLO</name>
<feature type="domain" description="HPP transmembrane region" evidence="2">
    <location>
        <begin position="39"/>
        <end position="157"/>
    </location>
</feature>
<keyword evidence="1" id="KW-1133">Transmembrane helix</keyword>
<dbReference type="Pfam" id="PF04982">
    <property type="entry name" value="TM_HPP"/>
    <property type="match status" value="1"/>
</dbReference>
<comment type="caution">
    <text evidence="3">The sequence shown here is derived from an EMBL/GenBank/DDBJ whole genome shotgun (WGS) entry which is preliminary data.</text>
</comment>
<evidence type="ECO:0000259" key="2">
    <source>
        <dbReference type="Pfam" id="PF04982"/>
    </source>
</evidence>
<feature type="transmembrane region" description="Helical" evidence="1">
    <location>
        <begin position="198"/>
        <end position="221"/>
    </location>
</feature>
<feature type="transmembrane region" description="Helical" evidence="1">
    <location>
        <begin position="120"/>
        <end position="139"/>
    </location>
</feature>
<dbReference type="InterPro" id="IPR058581">
    <property type="entry name" value="TM_HPP"/>
</dbReference>
<sequence length="258" mass="26945">MLPGPHKQPAAPSPAREGRLCAFFGKMRGGLGSPPLVPPPIDWGLASVGSVLGLLSVAGVNQAMSNGLNLPLLLGSFGASATLLFGMPTLPPAQPRNVLGGMVVSLLSGLVWRTLLGARVFLAAPFAVATAIFGMQVTATLHPPGGASALIVAVMEPLHSIDPIVPGSLDFVLPSSGAPYANSWCIRNMLEDTMRDRFFHGGMLCISGMLGTVILLAVALVTNNFGPASKRYPIYWWRAPALPEPFEARCSSWVAPGV</sequence>
<dbReference type="InterPro" id="IPR007065">
    <property type="entry name" value="HPP"/>
</dbReference>
<reference evidence="3 4" key="1">
    <citation type="journal article" date="2024" name="Nat. Commun.">
        <title>Phylogenomics reveals the evolutionary origins of lichenization in chlorophyte algae.</title>
        <authorList>
            <person name="Puginier C."/>
            <person name="Libourel C."/>
            <person name="Otte J."/>
            <person name="Skaloud P."/>
            <person name="Haon M."/>
            <person name="Grisel S."/>
            <person name="Petersen M."/>
            <person name="Berrin J.G."/>
            <person name="Delaux P.M."/>
            <person name="Dal Grande F."/>
            <person name="Keller J."/>
        </authorList>
    </citation>
    <scope>NUCLEOTIDE SEQUENCE [LARGE SCALE GENOMIC DNA]</scope>
    <source>
        <strain evidence="3 4">SAG 245.80</strain>
    </source>
</reference>
<keyword evidence="1" id="KW-0812">Transmembrane</keyword>